<dbReference type="AlphaFoldDB" id="A0AAP6BF57"/>
<comment type="caution">
    <text evidence="2">The sequence shown here is derived from an EMBL/GenBank/DDBJ whole genome shotgun (WGS) entry which is preliminary data.</text>
</comment>
<gene>
    <name evidence="2" type="ORF">PV399_28395</name>
    <name evidence="3" type="ORF">PV666_25250</name>
</gene>
<dbReference type="EMBL" id="JARAWC010000023">
    <property type="protein sequence ID" value="MDX2963612.1"/>
    <property type="molecule type" value="Genomic_DNA"/>
</dbReference>
<evidence type="ECO:0000313" key="3">
    <source>
        <dbReference type="EMBL" id="MDX3021171.1"/>
    </source>
</evidence>
<feature type="domain" description="DUF397" evidence="1">
    <location>
        <begin position="8"/>
        <end position="60"/>
    </location>
</feature>
<name>A0AAP6BF57_9ACTN</name>
<dbReference type="InterPro" id="IPR007278">
    <property type="entry name" value="DUF397"/>
</dbReference>
<organism evidence="2 5">
    <name type="scientific">Streptomyces acidiscabies</name>
    <dbReference type="NCBI Taxonomy" id="42234"/>
    <lineage>
        <taxon>Bacteria</taxon>
        <taxon>Bacillati</taxon>
        <taxon>Actinomycetota</taxon>
        <taxon>Actinomycetes</taxon>
        <taxon>Kitasatosporales</taxon>
        <taxon>Streptomycetaceae</taxon>
        <taxon>Streptomyces</taxon>
    </lineage>
</organism>
<evidence type="ECO:0000313" key="4">
    <source>
        <dbReference type="Proteomes" id="UP001272987"/>
    </source>
</evidence>
<dbReference type="EMBL" id="JARAWP010000015">
    <property type="protein sequence ID" value="MDX3021171.1"/>
    <property type="molecule type" value="Genomic_DNA"/>
</dbReference>
<dbReference type="Pfam" id="PF04149">
    <property type="entry name" value="DUF397"/>
    <property type="match status" value="1"/>
</dbReference>
<dbReference type="GeneID" id="69810763"/>
<evidence type="ECO:0000313" key="5">
    <source>
        <dbReference type="Proteomes" id="UP001282288"/>
    </source>
</evidence>
<sequence>MKPATTPLTWVKSSYSGHNDNCVEIATLPDGNRALRDSKNPTGPKLTFPRTTWADFLRSV</sequence>
<accession>A0AAP6BF57</accession>
<evidence type="ECO:0000313" key="2">
    <source>
        <dbReference type="EMBL" id="MDX2963612.1"/>
    </source>
</evidence>
<dbReference type="Proteomes" id="UP001282288">
    <property type="component" value="Unassembled WGS sequence"/>
</dbReference>
<dbReference type="RefSeq" id="WP_010353278.1">
    <property type="nucleotide sequence ID" value="NZ_BCML01000149.1"/>
</dbReference>
<proteinExistence type="predicted"/>
<reference evidence="2 4" key="1">
    <citation type="journal article" date="2023" name="Microb. Genom.">
        <title>Mesoterricola silvestris gen. nov., sp. nov., Mesoterricola sediminis sp. nov., Geothrix oryzae sp. nov., Geothrix edaphica sp. nov., Geothrix rubra sp. nov., and Geothrix limicola sp. nov., six novel members of Acidobacteriota isolated from soils.</title>
        <authorList>
            <person name="Weisberg A.J."/>
            <person name="Pearce E."/>
            <person name="Kramer C.G."/>
            <person name="Chang J.H."/>
            <person name="Clarke C.R."/>
        </authorList>
    </citation>
    <scope>NUCLEOTIDE SEQUENCE</scope>
    <source>
        <strain evidence="3 4">NB05-1H</strain>
        <strain evidence="2">NRRL_B-16521</strain>
    </source>
</reference>
<evidence type="ECO:0000259" key="1">
    <source>
        <dbReference type="Pfam" id="PF04149"/>
    </source>
</evidence>
<protein>
    <submittedName>
        <fullName evidence="2">DUF397 domain-containing protein</fullName>
    </submittedName>
</protein>
<keyword evidence="4" id="KW-1185">Reference proteome</keyword>
<dbReference type="Proteomes" id="UP001272987">
    <property type="component" value="Unassembled WGS sequence"/>
</dbReference>